<proteinExistence type="predicted"/>
<evidence type="ECO:0000313" key="1">
    <source>
        <dbReference type="Proteomes" id="UP001652625"/>
    </source>
</evidence>
<keyword evidence="1" id="KW-1185">Reference proteome</keyword>
<dbReference type="GeneID" id="136087790"/>
<protein>
    <submittedName>
        <fullName evidence="2">Uncharacterized protein LOC136087790</fullName>
    </submittedName>
</protein>
<gene>
    <name evidence="2" type="primary">LOC136087790</name>
</gene>
<dbReference type="PANTHER" id="PTHR46113:SF1">
    <property type="entry name" value="PEPTIDASE M17 LEUCYL AMINOPEPTIDASE N-TERMINAL DOMAIN-CONTAINING PROTEIN"/>
    <property type="match status" value="1"/>
</dbReference>
<reference evidence="2" key="1">
    <citation type="submission" date="2025-08" db="UniProtKB">
        <authorList>
            <consortium name="RefSeq"/>
        </authorList>
    </citation>
    <scope>IDENTIFICATION</scope>
</reference>
<dbReference type="Proteomes" id="UP001652625">
    <property type="component" value="Chromosome 12"/>
</dbReference>
<dbReference type="PANTHER" id="PTHR46113">
    <property type="entry name" value="SNAC DOMAIN-CONTAINING PROTEIN"/>
    <property type="match status" value="1"/>
</dbReference>
<dbReference type="RefSeq" id="XP_065667363.1">
    <property type="nucleotide sequence ID" value="XM_065811291.1"/>
</dbReference>
<name>A0ABM4CZN0_HYDVU</name>
<organism evidence="1 2">
    <name type="scientific">Hydra vulgaris</name>
    <name type="common">Hydra</name>
    <name type="synonym">Hydra attenuata</name>
    <dbReference type="NCBI Taxonomy" id="6087"/>
    <lineage>
        <taxon>Eukaryota</taxon>
        <taxon>Metazoa</taxon>
        <taxon>Cnidaria</taxon>
        <taxon>Hydrozoa</taxon>
        <taxon>Hydroidolina</taxon>
        <taxon>Anthoathecata</taxon>
        <taxon>Aplanulata</taxon>
        <taxon>Hydridae</taxon>
        <taxon>Hydra</taxon>
    </lineage>
</organism>
<accession>A0ABM4CZN0</accession>
<evidence type="ECO:0000313" key="2">
    <source>
        <dbReference type="RefSeq" id="XP_065667363.1"/>
    </source>
</evidence>
<sequence length="517" mass="59711">MKKENENMAKISKEDVKAAIDASPYPCIIHFDGKTLFELNKGKMLKRDRMAVLVNINGQTYLLGVPPLASSTGEDQFLGVMNLIKEYQLMSKTRGICFDTTSSNTGTNKGSVSRISQELDKYLLQIACRHHVTELRTLHFWKLVTNEETSGPDNPLFKKLKNIFKEPNFNYHSVLLLRFDWNKVKSSFLEKAAMKSLTFCKAYVSKPGIIRDDRSELAELVVTYLSPITYKVRKTGAIHHARFLGKAIYYLKLRLLFNQLTFVQENDKLKTEIKLITEFIVCFYAKWYLQSEDVIKAPFLDITAIHQMHLYKKVCTNPIAVDAVLESQYKHCWYLDSTMIPLALLDDELASEEKAKIASAILSFDMPSSDYYKPENKVKQDIKEIYKMNTKIGKKPPSLSALVDVFSYLIFDMIGFDKQRVQDWLSLPPNYWHTQSCFKSFQKYAETLIFVNDHSERSIGMMGQYIHRYSDETEKHNRLLTVDKVRSVFRSQEQKSGTISKIKFNDGLGVMRKKIKS</sequence>